<organism evidence="2 3">
    <name type="scientific">Methanomethylovorans hollandica (strain DSM 15978 / NBRC 107637 / DMS1)</name>
    <dbReference type="NCBI Taxonomy" id="867904"/>
    <lineage>
        <taxon>Archaea</taxon>
        <taxon>Methanobacteriati</taxon>
        <taxon>Methanobacteriota</taxon>
        <taxon>Stenosarchaea group</taxon>
        <taxon>Methanomicrobia</taxon>
        <taxon>Methanosarcinales</taxon>
        <taxon>Methanosarcinaceae</taxon>
        <taxon>Methanomethylovorans</taxon>
    </lineage>
</organism>
<proteinExistence type="predicted"/>
<dbReference type="KEGG" id="mhz:Metho_2491"/>
<keyword evidence="1" id="KW-0472">Membrane</keyword>
<keyword evidence="1" id="KW-1133">Transmembrane helix</keyword>
<gene>
    <name evidence="2" type="ordered locus">Metho_2491</name>
</gene>
<keyword evidence="2" id="KW-0614">Plasmid</keyword>
<reference evidence="3" key="1">
    <citation type="submission" date="2012-02" db="EMBL/GenBank/DDBJ databases">
        <title>Complete sequence of plasmid of Methanomethylovorans hollandica DSM 15978.</title>
        <authorList>
            <person name="Lucas S."/>
            <person name="Copeland A."/>
            <person name="Lapidus A."/>
            <person name="Glavina del Rio T."/>
            <person name="Dalin E."/>
            <person name="Tice H."/>
            <person name="Bruce D."/>
            <person name="Goodwin L."/>
            <person name="Pitluck S."/>
            <person name="Peters L."/>
            <person name="Mikhailova N."/>
            <person name="Held B."/>
            <person name="Kyrpides N."/>
            <person name="Mavromatis K."/>
            <person name="Ivanova N."/>
            <person name="Brettin T."/>
            <person name="Detter J.C."/>
            <person name="Han C."/>
            <person name="Larimer F."/>
            <person name="Land M."/>
            <person name="Hauser L."/>
            <person name="Markowitz V."/>
            <person name="Cheng J.-F."/>
            <person name="Hugenholtz P."/>
            <person name="Woyke T."/>
            <person name="Wu D."/>
            <person name="Spring S."/>
            <person name="Schroeder M."/>
            <person name="Brambilla E."/>
            <person name="Klenk H.-P."/>
            <person name="Eisen J.A."/>
        </authorList>
    </citation>
    <scope>NUCLEOTIDE SEQUENCE [LARGE SCALE GENOMIC DNA]</scope>
    <source>
        <strain evidence="3">DSM 15978 / NBRC 107637 / DMS1</strain>
        <plasmid evidence="3">Plasmid pMETHO01</plasmid>
    </source>
</reference>
<feature type="transmembrane region" description="Helical" evidence="1">
    <location>
        <begin position="21"/>
        <end position="41"/>
    </location>
</feature>
<sequence length="81" mass="8999">MFTKKCQLTFESNTIDVMRKYAPYFLIVMAAVGTVVSLYYLSFRGSHETLDELGDAAADSVDANTRIAREAVGEVYLEVVP</sequence>
<name>L0KZU4_METHD</name>
<keyword evidence="3" id="KW-1185">Reference proteome</keyword>
<evidence type="ECO:0000313" key="3">
    <source>
        <dbReference type="Proteomes" id="UP000010866"/>
    </source>
</evidence>
<evidence type="ECO:0000313" key="2">
    <source>
        <dbReference type="EMBL" id="AGB50631.1"/>
    </source>
</evidence>
<geneLocation type="plasmid" evidence="2 3">
    <name>pMETHO01</name>
</geneLocation>
<dbReference type="AlphaFoldDB" id="L0KZU4"/>
<accession>L0KZU4</accession>
<evidence type="ECO:0000256" key="1">
    <source>
        <dbReference type="SAM" id="Phobius"/>
    </source>
</evidence>
<dbReference type="EMBL" id="CP003363">
    <property type="protein sequence ID" value="AGB50631.1"/>
    <property type="molecule type" value="Genomic_DNA"/>
</dbReference>
<protein>
    <submittedName>
        <fullName evidence="2">Uncharacterized protein</fullName>
    </submittedName>
</protein>
<dbReference type="Proteomes" id="UP000010866">
    <property type="component" value="Plasmid pMETHO01"/>
</dbReference>
<dbReference type="HOGENOM" id="CLU_194994_0_0_2"/>
<keyword evidence="1" id="KW-0812">Transmembrane</keyword>